<feature type="binding site" evidence="5">
    <location>
        <position position="12"/>
    </location>
    <ligand>
        <name>Mn(2+)</name>
        <dbReference type="ChEBI" id="CHEBI:29035"/>
    </ligand>
</feature>
<dbReference type="InterPro" id="IPR001189">
    <property type="entry name" value="Mn/Fe_SOD"/>
</dbReference>
<dbReference type="EMBL" id="CP021434">
    <property type="protein sequence ID" value="ARU63880.1"/>
    <property type="molecule type" value="Genomic_DNA"/>
</dbReference>
<evidence type="ECO:0000256" key="1">
    <source>
        <dbReference type="ARBA" id="ARBA00008714"/>
    </source>
</evidence>
<dbReference type="PANTHER" id="PTHR11404">
    <property type="entry name" value="SUPEROXIDE DISMUTASE 2"/>
    <property type="match status" value="1"/>
</dbReference>
<dbReference type="Gene3D" id="3.55.40.20">
    <property type="entry name" value="Iron/manganese superoxide dismutase, C-terminal domain"/>
    <property type="match status" value="1"/>
</dbReference>
<dbReference type="Proteomes" id="UP000195437">
    <property type="component" value="Chromosome"/>
</dbReference>
<dbReference type="InterPro" id="IPR050265">
    <property type="entry name" value="Fe/Mn_Superoxide_Dismutase"/>
</dbReference>
<dbReference type="OrthoDB" id="9803125at2"/>
<evidence type="ECO:0000256" key="2">
    <source>
        <dbReference type="ARBA" id="ARBA00012682"/>
    </source>
</evidence>
<keyword evidence="8" id="KW-1185">Reference proteome</keyword>
<dbReference type="GO" id="GO:0046872">
    <property type="term" value="F:metal ion binding"/>
    <property type="evidence" value="ECO:0007669"/>
    <property type="project" value="UniProtKB-KW"/>
</dbReference>
<evidence type="ECO:0000259" key="6">
    <source>
        <dbReference type="Pfam" id="PF02777"/>
    </source>
</evidence>
<feature type="binding site" evidence="5">
    <location>
        <position position="62"/>
    </location>
    <ligand>
        <name>Mn(2+)</name>
        <dbReference type="ChEBI" id="CHEBI:29035"/>
    </ligand>
</feature>
<sequence>MKGISAKTMQEHYKLYEGYVNKANETREKLAAIDVSKGNTTYSEVRALKRGESYALNGVKLHELYFEQLTGAGGSPGPDLQKGINRAFGSYERFLAELKGSALSARGWAILAYDTDAKELFIYITDDQHDGHVIHAVPILPLDVFEHAYFIDYGTKRADYIQAFLHNLDWTIIAKRYAQVVKQGPRLKIFG</sequence>
<evidence type="ECO:0000313" key="7">
    <source>
        <dbReference type="EMBL" id="ARU63880.1"/>
    </source>
</evidence>
<proteinExistence type="inferred from homology"/>
<keyword evidence="3 5" id="KW-0479">Metal-binding</keyword>
<dbReference type="SUPFAM" id="SSF46609">
    <property type="entry name" value="Fe,Mn superoxide dismutase (SOD), N-terminal domain"/>
    <property type="match status" value="1"/>
</dbReference>
<dbReference type="InterPro" id="IPR036314">
    <property type="entry name" value="SOD_C_sf"/>
</dbReference>
<feature type="binding site" evidence="5">
    <location>
        <position position="143"/>
    </location>
    <ligand>
        <name>Mn(2+)</name>
        <dbReference type="ChEBI" id="CHEBI:29035"/>
    </ligand>
</feature>
<evidence type="ECO:0000256" key="4">
    <source>
        <dbReference type="ARBA" id="ARBA00023002"/>
    </source>
</evidence>
<dbReference type="SUPFAM" id="SSF54719">
    <property type="entry name" value="Fe,Mn superoxide dismutase (SOD), C-terminal domain"/>
    <property type="match status" value="1"/>
</dbReference>
<dbReference type="InterPro" id="IPR036324">
    <property type="entry name" value="Mn/Fe_SOD_N_sf"/>
</dbReference>
<dbReference type="InterPro" id="IPR019832">
    <property type="entry name" value="Mn/Fe_SOD_C"/>
</dbReference>
<dbReference type="AlphaFoldDB" id="A0A1Y0IU57"/>
<comment type="similarity">
    <text evidence="1">Belongs to the iron/manganese superoxide dismutase family.</text>
</comment>
<gene>
    <name evidence="7" type="ORF">CBW65_11545</name>
</gene>
<dbReference type="InterPro" id="IPR019833">
    <property type="entry name" value="Mn/Fe_SOD_BS"/>
</dbReference>
<dbReference type="PIRSF" id="PIRSF000349">
    <property type="entry name" value="SODismutase"/>
    <property type="match status" value="1"/>
</dbReference>
<evidence type="ECO:0000313" key="8">
    <source>
        <dbReference type="Proteomes" id="UP000195437"/>
    </source>
</evidence>
<keyword evidence="4" id="KW-0560">Oxidoreductase</keyword>
<accession>A0A1Y0IU57</accession>
<evidence type="ECO:0000256" key="3">
    <source>
        <dbReference type="ARBA" id="ARBA00022723"/>
    </source>
</evidence>
<dbReference type="EC" id="1.15.1.1" evidence="2"/>
<dbReference type="PANTHER" id="PTHR11404:SF6">
    <property type="entry name" value="SUPEROXIDE DISMUTASE [MN], MITOCHONDRIAL"/>
    <property type="match status" value="1"/>
</dbReference>
<dbReference type="PROSITE" id="PS00088">
    <property type="entry name" value="SOD_MN"/>
    <property type="match status" value="1"/>
</dbReference>
<evidence type="ECO:0000256" key="5">
    <source>
        <dbReference type="PIRSR" id="PIRSR000349-1"/>
    </source>
</evidence>
<dbReference type="Gene3D" id="1.10.287.990">
    <property type="entry name" value="Fe,Mn superoxide dismutase (SOD) domain"/>
    <property type="match status" value="1"/>
</dbReference>
<reference evidence="8" key="1">
    <citation type="submission" date="2017-05" db="EMBL/GenBank/DDBJ databases">
        <authorList>
            <person name="Sung H."/>
        </authorList>
    </citation>
    <scope>NUCLEOTIDE SEQUENCE [LARGE SCALE GENOMIC DNA]</scope>
    <source>
        <strain evidence="8">AR23208</strain>
    </source>
</reference>
<name>A0A1Y0IU57_9BACL</name>
<feature type="domain" description="Manganese/iron superoxide dismutase C-terminal" evidence="6">
    <location>
        <begin position="79"/>
        <end position="176"/>
    </location>
</feature>
<dbReference type="GO" id="GO:0004784">
    <property type="term" value="F:superoxide dismutase activity"/>
    <property type="evidence" value="ECO:0007669"/>
    <property type="project" value="UniProtKB-EC"/>
</dbReference>
<dbReference type="Pfam" id="PF02777">
    <property type="entry name" value="Sod_Fe_C"/>
    <property type="match status" value="1"/>
</dbReference>
<protein>
    <recommendedName>
        <fullName evidence="2">superoxide dismutase</fullName>
        <ecNumber evidence="2">1.15.1.1</ecNumber>
    </recommendedName>
</protein>
<dbReference type="KEGG" id="tum:CBW65_11545"/>
<organism evidence="7 8">
    <name type="scientific">Tumebacillus avium</name>
    <dbReference type="NCBI Taxonomy" id="1903704"/>
    <lineage>
        <taxon>Bacteria</taxon>
        <taxon>Bacillati</taxon>
        <taxon>Bacillota</taxon>
        <taxon>Bacilli</taxon>
        <taxon>Bacillales</taxon>
        <taxon>Alicyclobacillaceae</taxon>
        <taxon>Tumebacillus</taxon>
    </lineage>
</organism>
<feature type="binding site" evidence="5">
    <location>
        <position position="147"/>
    </location>
    <ligand>
        <name>Mn(2+)</name>
        <dbReference type="ChEBI" id="CHEBI:29035"/>
    </ligand>
</feature>